<sequence length="96" mass="10500">MGQACLMCLLFKPGCELAHPPASRNASLNLCLGALPSVKLHSVDRGVKAVSGVAFDKVRHVELFRMLEKLDIDGNDLRVIRDLSWDQAASVRIEGE</sequence>
<dbReference type="AlphaFoldDB" id="A0AAV3Z3T6"/>
<name>A0AAV3Z3T6_9GAST</name>
<proteinExistence type="predicted"/>
<dbReference type="EMBL" id="BLXT01001916">
    <property type="protein sequence ID" value="GFN89137.1"/>
    <property type="molecule type" value="Genomic_DNA"/>
</dbReference>
<evidence type="ECO:0000313" key="1">
    <source>
        <dbReference type="EMBL" id="GFN89137.1"/>
    </source>
</evidence>
<evidence type="ECO:0000313" key="2">
    <source>
        <dbReference type="Proteomes" id="UP000735302"/>
    </source>
</evidence>
<organism evidence="1 2">
    <name type="scientific">Plakobranchus ocellatus</name>
    <dbReference type="NCBI Taxonomy" id="259542"/>
    <lineage>
        <taxon>Eukaryota</taxon>
        <taxon>Metazoa</taxon>
        <taxon>Spiralia</taxon>
        <taxon>Lophotrochozoa</taxon>
        <taxon>Mollusca</taxon>
        <taxon>Gastropoda</taxon>
        <taxon>Heterobranchia</taxon>
        <taxon>Euthyneura</taxon>
        <taxon>Panpulmonata</taxon>
        <taxon>Sacoglossa</taxon>
        <taxon>Placobranchoidea</taxon>
        <taxon>Plakobranchidae</taxon>
        <taxon>Plakobranchus</taxon>
    </lineage>
</organism>
<dbReference type="Proteomes" id="UP000735302">
    <property type="component" value="Unassembled WGS sequence"/>
</dbReference>
<accession>A0AAV3Z3T6</accession>
<comment type="caution">
    <text evidence="1">The sequence shown here is derived from an EMBL/GenBank/DDBJ whole genome shotgun (WGS) entry which is preliminary data.</text>
</comment>
<keyword evidence="2" id="KW-1185">Reference proteome</keyword>
<protein>
    <submittedName>
        <fullName evidence="1">Uncharacterized protein</fullName>
    </submittedName>
</protein>
<gene>
    <name evidence="1" type="ORF">PoB_001564300</name>
</gene>
<reference evidence="1 2" key="1">
    <citation type="journal article" date="2021" name="Elife">
        <title>Chloroplast acquisition without the gene transfer in kleptoplastic sea slugs, Plakobranchus ocellatus.</title>
        <authorList>
            <person name="Maeda T."/>
            <person name="Takahashi S."/>
            <person name="Yoshida T."/>
            <person name="Shimamura S."/>
            <person name="Takaki Y."/>
            <person name="Nagai Y."/>
            <person name="Toyoda A."/>
            <person name="Suzuki Y."/>
            <person name="Arimoto A."/>
            <person name="Ishii H."/>
            <person name="Satoh N."/>
            <person name="Nishiyama T."/>
            <person name="Hasebe M."/>
            <person name="Maruyama T."/>
            <person name="Minagawa J."/>
            <person name="Obokata J."/>
            <person name="Shigenobu S."/>
        </authorList>
    </citation>
    <scope>NUCLEOTIDE SEQUENCE [LARGE SCALE GENOMIC DNA]</scope>
</reference>